<dbReference type="Proteomes" id="UP000094008">
    <property type="component" value="Unassembled WGS sequence"/>
</dbReference>
<dbReference type="SUPFAM" id="SSF53155">
    <property type="entry name" value="Methylated DNA-protein cysteine methyltransferase domain"/>
    <property type="match status" value="1"/>
</dbReference>
<dbReference type="Pfam" id="PF01035">
    <property type="entry name" value="DNA_binding_1"/>
    <property type="match status" value="1"/>
</dbReference>
<evidence type="ECO:0000259" key="11">
    <source>
        <dbReference type="Pfam" id="PF02870"/>
    </source>
</evidence>
<dbReference type="InterPro" id="IPR036217">
    <property type="entry name" value="MethylDNA_cys_MeTrfase_DNAb"/>
</dbReference>
<comment type="similarity">
    <text evidence="2 9">Belongs to the MGMT family.</text>
</comment>
<sequence>MTTLQYRTMDSPVGLLTLAGRDGRLRHLRMVDQTYEPSREGWERDDAAFPDAVDQLTAYFVGDLTEFELELDMVGTQFQRRVWEALQTIPYGETCSYGEIARQIGSPSGSRAVGLANGHNPIGIIVPCHRVIGANGSLTGYGGGLDRKRALLELEKSRTMPALFN</sequence>
<dbReference type="NCBIfam" id="TIGR00589">
    <property type="entry name" value="ogt"/>
    <property type="match status" value="1"/>
</dbReference>
<dbReference type="GO" id="GO:0005737">
    <property type="term" value="C:cytoplasm"/>
    <property type="evidence" value="ECO:0007669"/>
    <property type="project" value="UniProtKB-SubCell"/>
</dbReference>
<evidence type="ECO:0000256" key="1">
    <source>
        <dbReference type="ARBA" id="ARBA00001286"/>
    </source>
</evidence>
<dbReference type="InterPro" id="IPR001497">
    <property type="entry name" value="MethylDNA_cys_MeTrfase_AS"/>
</dbReference>
<name>A0A1A0VRY2_MYCPR</name>
<keyword evidence="7 9" id="KW-0234">DNA repair</keyword>
<evidence type="ECO:0000259" key="10">
    <source>
        <dbReference type="Pfam" id="PF01035"/>
    </source>
</evidence>
<evidence type="ECO:0000256" key="9">
    <source>
        <dbReference type="HAMAP-Rule" id="MF_00772"/>
    </source>
</evidence>
<feature type="domain" description="Methylated-DNA-[protein]-cysteine S-methyltransferase DNA binding" evidence="10">
    <location>
        <begin position="77"/>
        <end position="156"/>
    </location>
</feature>
<comment type="caution">
    <text evidence="12">The sequence shown here is derived from an EMBL/GenBank/DDBJ whole genome shotgun (WGS) entry which is preliminary data.</text>
</comment>
<dbReference type="InterPro" id="IPR036388">
    <property type="entry name" value="WH-like_DNA-bd_sf"/>
</dbReference>
<proteinExistence type="inferred from homology"/>
<evidence type="ECO:0000256" key="3">
    <source>
        <dbReference type="ARBA" id="ARBA00022490"/>
    </source>
</evidence>
<dbReference type="InterPro" id="IPR023546">
    <property type="entry name" value="MGMT"/>
</dbReference>
<comment type="subcellular location">
    <subcellularLocation>
        <location evidence="9">Cytoplasm</location>
    </subcellularLocation>
</comment>
<feature type="active site" description="Nucleophile; methyl group acceptor" evidence="9">
    <location>
        <position position="128"/>
    </location>
</feature>
<dbReference type="InterPro" id="IPR014048">
    <property type="entry name" value="MethylDNA_cys_MeTrfase_DNA-bd"/>
</dbReference>
<evidence type="ECO:0000256" key="8">
    <source>
        <dbReference type="ARBA" id="ARBA00049348"/>
    </source>
</evidence>
<organism evidence="12 13">
    <name type="scientific">Mycolicibacterium peregrinum</name>
    <name type="common">Mycobacterium peregrinum</name>
    <dbReference type="NCBI Taxonomy" id="43304"/>
    <lineage>
        <taxon>Bacteria</taxon>
        <taxon>Bacillati</taxon>
        <taxon>Actinomycetota</taxon>
        <taxon>Actinomycetes</taxon>
        <taxon>Mycobacteriales</taxon>
        <taxon>Mycobacteriaceae</taxon>
        <taxon>Mycolicibacterium</taxon>
    </lineage>
</organism>
<dbReference type="GO" id="GO:0032259">
    <property type="term" value="P:methylation"/>
    <property type="evidence" value="ECO:0007669"/>
    <property type="project" value="UniProtKB-KW"/>
</dbReference>
<dbReference type="Gene3D" id="1.10.10.10">
    <property type="entry name" value="Winged helix-like DNA-binding domain superfamily/Winged helix DNA-binding domain"/>
    <property type="match status" value="1"/>
</dbReference>
<comment type="catalytic activity">
    <reaction evidence="1 9">
        <text>a 4-O-methyl-thymidine in DNA + L-cysteinyl-[protein] = a thymidine in DNA + S-methyl-L-cysteinyl-[protein]</text>
        <dbReference type="Rhea" id="RHEA:53428"/>
        <dbReference type="Rhea" id="RHEA-COMP:10131"/>
        <dbReference type="Rhea" id="RHEA-COMP:10132"/>
        <dbReference type="Rhea" id="RHEA-COMP:13555"/>
        <dbReference type="Rhea" id="RHEA-COMP:13556"/>
        <dbReference type="ChEBI" id="CHEBI:29950"/>
        <dbReference type="ChEBI" id="CHEBI:82612"/>
        <dbReference type="ChEBI" id="CHEBI:137386"/>
        <dbReference type="ChEBI" id="CHEBI:137387"/>
        <dbReference type="EC" id="2.1.1.63"/>
    </reaction>
</comment>
<evidence type="ECO:0000313" key="13">
    <source>
        <dbReference type="Proteomes" id="UP000094008"/>
    </source>
</evidence>
<dbReference type="AlphaFoldDB" id="A0A1A0VRY2"/>
<dbReference type="CDD" id="cd06445">
    <property type="entry name" value="ATase"/>
    <property type="match status" value="1"/>
</dbReference>
<evidence type="ECO:0000256" key="7">
    <source>
        <dbReference type="ARBA" id="ARBA00023204"/>
    </source>
</evidence>
<comment type="function">
    <text evidence="9">Involved in the cellular defense against the biological effects of O6-methylguanine (O6-MeG) and O4-methylthymine (O4-MeT) in DNA. Repairs the methylated nucleobase in DNA by stoichiometrically transferring the methyl group to a cysteine residue in the enzyme. This is a suicide reaction: the enzyme is irreversibly inactivated.</text>
</comment>
<evidence type="ECO:0000313" key="12">
    <source>
        <dbReference type="EMBL" id="OBB86030.1"/>
    </source>
</evidence>
<comment type="catalytic activity">
    <reaction evidence="8 9">
        <text>a 6-O-methyl-2'-deoxyguanosine in DNA + L-cysteinyl-[protein] = S-methyl-L-cysteinyl-[protein] + a 2'-deoxyguanosine in DNA</text>
        <dbReference type="Rhea" id="RHEA:24000"/>
        <dbReference type="Rhea" id="RHEA-COMP:10131"/>
        <dbReference type="Rhea" id="RHEA-COMP:10132"/>
        <dbReference type="Rhea" id="RHEA-COMP:11367"/>
        <dbReference type="Rhea" id="RHEA-COMP:11368"/>
        <dbReference type="ChEBI" id="CHEBI:29950"/>
        <dbReference type="ChEBI" id="CHEBI:82612"/>
        <dbReference type="ChEBI" id="CHEBI:85445"/>
        <dbReference type="ChEBI" id="CHEBI:85448"/>
        <dbReference type="EC" id="2.1.1.63"/>
    </reaction>
</comment>
<comment type="miscellaneous">
    <text evidence="9">This enzyme catalyzes only one turnover and therefore is not strictly catalytic. According to one definition, an enzyme is a biocatalyst that acts repeatedly and over many reaction cycles.</text>
</comment>
<feature type="domain" description="Methylguanine DNA methyltransferase ribonuclease-like" evidence="11">
    <location>
        <begin position="6"/>
        <end position="72"/>
    </location>
</feature>
<keyword evidence="6 9" id="KW-0227">DNA damage</keyword>
<evidence type="ECO:0000256" key="4">
    <source>
        <dbReference type="ARBA" id="ARBA00022603"/>
    </source>
</evidence>
<protein>
    <recommendedName>
        <fullName evidence="9">Methylated-DNA--protein-cysteine methyltransferase</fullName>
        <ecNumber evidence="9">2.1.1.63</ecNumber>
    </recommendedName>
    <alternativeName>
        <fullName evidence="9">6-O-methylguanine-DNA methyltransferase</fullName>
        <shortName evidence="9">MGMT</shortName>
    </alternativeName>
    <alternativeName>
        <fullName evidence="9">O-6-methylguanine-DNA-alkyltransferase</fullName>
    </alternativeName>
</protein>
<dbReference type="SUPFAM" id="SSF46767">
    <property type="entry name" value="Methylated DNA-protein cysteine methyltransferase, C-terminal domain"/>
    <property type="match status" value="1"/>
</dbReference>
<dbReference type="FunFam" id="1.10.10.10:FF:000214">
    <property type="entry name" value="Methylated-DNA--protein-cysteine methyltransferase"/>
    <property type="match status" value="1"/>
</dbReference>
<dbReference type="Pfam" id="PF02870">
    <property type="entry name" value="Methyltransf_1N"/>
    <property type="match status" value="1"/>
</dbReference>
<dbReference type="Gene3D" id="3.30.160.70">
    <property type="entry name" value="Methylated DNA-protein cysteine methyltransferase domain"/>
    <property type="match status" value="1"/>
</dbReference>
<dbReference type="EMBL" id="LZSY01000139">
    <property type="protein sequence ID" value="OBB86030.1"/>
    <property type="molecule type" value="Genomic_DNA"/>
</dbReference>
<evidence type="ECO:0000256" key="6">
    <source>
        <dbReference type="ARBA" id="ARBA00022763"/>
    </source>
</evidence>
<dbReference type="InterPro" id="IPR008332">
    <property type="entry name" value="MethylG_MeTrfase_N"/>
</dbReference>
<dbReference type="HAMAP" id="MF_00772">
    <property type="entry name" value="OGT"/>
    <property type="match status" value="1"/>
</dbReference>
<dbReference type="RefSeq" id="WP_064885720.1">
    <property type="nucleotide sequence ID" value="NZ_LZSY01000139.1"/>
</dbReference>
<keyword evidence="5 9" id="KW-0808">Transferase</keyword>
<dbReference type="PROSITE" id="PS00374">
    <property type="entry name" value="MGMT"/>
    <property type="match status" value="1"/>
</dbReference>
<dbReference type="EC" id="2.1.1.63" evidence="9"/>
<reference evidence="13" key="1">
    <citation type="submission" date="2016-06" db="EMBL/GenBank/DDBJ databases">
        <authorList>
            <person name="Sutton G."/>
            <person name="Brinkac L."/>
            <person name="Sanka R."/>
            <person name="Adams M."/>
            <person name="Lau E."/>
            <person name="Mehaffy C."/>
            <person name="Tameris M."/>
            <person name="Hatherill M."/>
            <person name="Hanekom W."/>
            <person name="Mahomed H."/>
            <person name="Mcshane H."/>
        </authorList>
    </citation>
    <scope>NUCLEOTIDE SEQUENCE [LARGE SCALE GENOMIC DNA]</scope>
    <source>
        <strain evidence="13">852002-10433_SCH5171157</strain>
    </source>
</reference>
<dbReference type="PANTHER" id="PTHR10815">
    <property type="entry name" value="METHYLATED-DNA--PROTEIN-CYSTEINE METHYLTRANSFERASE"/>
    <property type="match status" value="1"/>
</dbReference>
<dbReference type="GO" id="GO:0006307">
    <property type="term" value="P:DNA alkylation repair"/>
    <property type="evidence" value="ECO:0007669"/>
    <property type="project" value="UniProtKB-UniRule"/>
</dbReference>
<dbReference type="GO" id="GO:0003908">
    <property type="term" value="F:methylated-DNA-[protein]-cysteine S-methyltransferase activity"/>
    <property type="evidence" value="ECO:0007669"/>
    <property type="project" value="UniProtKB-UniRule"/>
</dbReference>
<keyword evidence="3 9" id="KW-0963">Cytoplasm</keyword>
<dbReference type="PANTHER" id="PTHR10815:SF5">
    <property type="entry name" value="METHYLATED-DNA--PROTEIN-CYSTEINE METHYLTRANSFERASE"/>
    <property type="match status" value="1"/>
</dbReference>
<dbReference type="InterPro" id="IPR036631">
    <property type="entry name" value="MGMT_N_sf"/>
</dbReference>
<keyword evidence="4 9" id="KW-0489">Methyltransferase</keyword>
<accession>A0A1A0VRY2</accession>
<gene>
    <name evidence="12" type="ORF">A5779_03410</name>
</gene>
<evidence type="ECO:0000256" key="2">
    <source>
        <dbReference type="ARBA" id="ARBA00008711"/>
    </source>
</evidence>
<evidence type="ECO:0000256" key="5">
    <source>
        <dbReference type="ARBA" id="ARBA00022679"/>
    </source>
</evidence>